<dbReference type="FunFam" id="1.10.630.10:FF:000018">
    <property type="entry name" value="Cytochrome P450 monooxygenase"/>
    <property type="match status" value="1"/>
</dbReference>
<dbReference type="InterPro" id="IPR036396">
    <property type="entry name" value="Cyt_P450_sf"/>
</dbReference>
<organism evidence="9 10">
    <name type="scientific">Actinomadura litoris</name>
    <dbReference type="NCBI Taxonomy" id="2678616"/>
    <lineage>
        <taxon>Bacteria</taxon>
        <taxon>Bacillati</taxon>
        <taxon>Actinomycetota</taxon>
        <taxon>Actinomycetes</taxon>
        <taxon>Streptosporangiales</taxon>
        <taxon>Thermomonosporaceae</taxon>
        <taxon>Actinomadura</taxon>
    </lineage>
</organism>
<dbReference type="PRINTS" id="PR00385">
    <property type="entry name" value="P450"/>
</dbReference>
<dbReference type="Proteomes" id="UP000432015">
    <property type="component" value="Unassembled WGS sequence"/>
</dbReference>
<keyword evidence="3 7" id="KW-0479">Metal-binding</keyword>
<dbReference type="SUPFAM" id="SSF48264">
    <property type="entry name" value="Cytochrome P450"/>
    <property type="match status" value="1"/>
</dbReference>
<dbReference type="PRINTS" id="PR00359">
    <property type="entry name" value="BP450"/>
</dbReference>
<dbReference type="CDD" id="cd11030">
    <property type="entry name" value="CYP105-like"/>
    <property type="match status" value="1"/>
</dbReference>
<comment type="caution">
    <text evidence="9">The sequence shown here is derived from an EMBL/GenBank/DDBJ whole genome shotgun (WGS) entry which is preliminary data.</text>
</comment>
<dbReference type="AlphaFoldDB" id="A0A7K1L1W2"/>
<dbReference type="RefSeq" id="WP_156217489.1">
    <property type="nucleotide sequence ID" value="NZ_WOFH01000005.1"/>
</dbReference>
<comment type="similarity">
    <text evidence="1 7">Belongs to the cytochrome P450 family.</text>
</comment>
<dbReference type="PROSITE" id="PS00086">
    <property type="entry name" value="CYTOCHROME_P450"/>
    <property type="match status" value="1"/>
</dbReference>
<dbReference type="GO" id="GO:0016705">
    <property type="term" value="F:oxidoreductase activity, acting on paired donors, with incorporation or reduction of molecular oxygen"/>
    <property type="evidence" value="ECO:0007669"/>
    <property type="project" value="InterPro"/>
</dbReference>
<evidence type="ECO:0000256" key="7">
    <source>
        <dbReference type="RuleBase" id="RU000461"/>
    </source>
</evidence>
<protein>
    <submittedName>
        <fullName evidence="9">Cytochrome P450</fullName>
    </submittedName>
</protein>
<dbReference type="Gene3D" id="1.10.630.10">
    <property type="entry name" value="Cytochrome P450"/>
    <property type="match status" value="1"/>
</dbReference>
<keyword evidence="10" id="KW-1185">Reference proteome</keyword>
<evidence type="ECO:0000256" key="3">
    <source>
        <dbReference type="ARBA" id="ARBA00022723"/>
    </source>
</evidence>
<keyword evidence="5 7" id="KW-0408">Iron</keyword>
<accession>A0A7K1L1W2</accession>
<proteinExistence type="inferred from homology"/>
<dbReference type="GO" id="GO:0004497">
    <property type="term" value="F:monooxygenase activity"/>
    <property type="evidence" value="ECO:0007669"/>
    <property type="project" value="UniProtKB-KW"/>
</dbReference>
<name>A0A7K1L1W2_9ACTN</name>
<dbReference type="PANTHER" id="PTHR46696">
    <property type="entry name" value="P450, PUTATIVE (EUROFUNG)-RELATED"/>
    <property type="match status" value="1"/>
</dbReference>
<dbReference type="EMBL" id="WOFH01000005">
    <property type="protein sequence ID" value="MUN38389.1"/>
    <property type="molecule type" value="Genomic_DNA"/>
</dbReference>
<evidence type="ECO:0000256" key="1">
    <source>
        <dbReference type="ARBA" id="ARBA00010617"/>
    </source>
</evidence>
<reference evidence="9 10" key="1">
    <citation type="submission" date="2019-11" db="EMBL/GenBank/DDBJ databases">
        <authorList>
            <person name="Cao P."/>
        </authorList>
    </citation>
    <scope>NUCLEOTIDE SEQUENCE [LARGE SCALE GENOMIC DNA]</scope>
    <source>
        <strain evidence="9 10">NEAU-AAG5</strain>
    </source>
</reference>
<gene>
    <name evidence="9" type="ORF">GNZ18_17515</name>
</gene>
<evidence type="ECO:0000256" key="6">
    <source>
        <dbReference type="ARBA" id="ARBA00023033"/>
    </source>
</evidence>
<feature type="region of interest" description="Disordered" evidence="8">
    <location>
        <begin position="1"/>
        <end position="24"/>
    </location>
</feature>
<dbReference type="GO" id="GO:0005506">
    <property type="term" value="F:iron ion binding"/>
    <property type="evidence" value="ECO:0007669"/>
    <property type="project" value="InterPro"/>
</dbReference>
<dbReference type="Pfam" id="PF00067">
    <property type="entry name" value="p450"/>
    <property type="match status" value="1"/>
</dbReference>
<dbReference type="InterPro" id="IPR002397">
    <property type="entry name" value="Cyt_P450_B"/>
</dbReference>
<evidence type="ECO:0000313" key="10">
    <source>
        <dbReference type="Proteomes" id="UP000432015"/>
    </source>
</evidence>
<evidence type="ECO:0000256" key="5">
    <source>
        <dbReference type="ARBA" id="ARBA00023004"/>
    </source>
</evidence>
<keyword evidence="4 7" id="KW-0560">Oxidoreductase</keyword>
<evidence type="ECO:0000256" key="2">
    <source>
        <dbReference type="ARBA" id="ARBA00022617"/>
    </source>
</evidence>
<keyword evidence="6 7" id="KW-0503">Monooxygenase</keyword>
<dbReference type="InterPro" id="IPR017972">
    <property type="entry name" value="Cyt_P450_CS"/>
</dbReference>
<evidence type="ECO:0000256" key="8">
    <source>
        <dbReference type="SAM" id="MobiDB-lite"/>
    </source>
</evidence>
<evidence type="ECO:0000313" key="9">
    <source>
        <dbReference type="EMBL" id="MUN38389.1"/>
    </source>
</evidence>
<sequence length="427" mass="46986">MALSPAEPAGQASQASPAELPEPARPANLAELPTYPIARECPYRPSTGHEPLMAAGPLTRVRLYNDRTAWLVTGAAEARALLSDYRRVSIRNRGPGYPLLNKEMEKVVDSGYADVLFGVDPPEHTKQRQMIMSPFTLRRTARLRPEIQAIVDGKLDEIERHGAPADLVPMFAQPVPSMVMSLLLGVPYSDAAEFETPAHKLFVPELAEEATQELGEYLDRLIQRKQDDRDNDTTGLLDDLVAKHLATGNITRDELVHIAMSMLVAGTDTTTNVISLGTLALLDNRDQWEALCADPSLIPAAVEEILRYVSLVEAFARVATEDITLGDTTIRRGDGILISCAGVNFDAGNVPEPAKFDIHRPAKPSFSFSHGIHRCPGDNLARLELEIAFHTLTQRFPTLRPAVPISEMESNNNDGTLQRLYSFPVTW</sequence>
<dbReference type="InterPro" id="IPR001128">
    <property type="entry name" value="Cyt_P450"/>
</dbReference>
<keyword evidence="2 7" id="KW-0349">Heme</keyword>
<dbReference type="PANTHER" id="PTHR46696:SF1">
    <property type="entry name" value="CYTOCHROME P450 YJIB-RELATED"/>
    <property type="match status" value="1"/>
</dbReference>
<evidence type="ECO:0000256" key="4">
    <source>
        <dbReference type="ARBA" id="ARBA00023002"/>
    </source>
</evidence>
<dbReference type="GO" id="GO:0020037">
    <property type="term" value="F:heme binding"/>
    <property type="evidence" value="ECO:0007669"/>
    <property type="project" value="InterPro"/>
</dbReference>